<gene>
    <name evidence="3" type="ORF">Q0590_21050</name>
</gene>
<sequence length="933" mass="105182">MNYGYDSDHLRDEERKARLEKTIEASHQHTSNEAQVNSALSQALANYVAFISYAADEAESIVTHLQTYYESAEAWKKGKAAAVRLPRPSGSLEEYQYQKSIKESTSLAVADSKMLNQKAQELWQSLGKLDEQYKSLEVYIRLDEYKGDKLQQGDKLLIQMQAQLAELRKASSSLYQQVSNIYHKSAIYQESNPYQQAAKTMQAVLADEQELLDAWSYNLAEEVPTGWPIETFQQSITAEENRVTAFKQSPKNIEYPASSMYTGFGESIYSLQEAKRNAVDNYTYQAKQSDKHGNEVYKNLLNYYNNDLLVNYNQFVLYAAQQGQYLLTAPKYCPLFEIRTKGKQATSTAQTKPFRDMDTPTLKIIPEKTPISAPASLALNQYVDFINESVRAMHMLQLGMRNYQATAEYAKGKASSQNRNAIYYSHQDFKIPLSAYQQTLQGSNTLPAGVKPALTTQAEVLLNMLKEMDGLSVELTEYAAGKTYVQDQFRRSDEIVNRYALLFELFDKKKEALYTDVRKVFENYPPAEANSPWYVSGKALLRALDNDRQGLTGVKLYITGKTPTLPVTDQITANVRELIAKEYTNLKGLQRIGRNNGLCPYNPYEDLAENSRAFAEKINTGSQPSTYTKTINYEDFIYLYNNQLVYEYNKFCELSKVPLLKSVLQPHYFIKQTVAATQPAQPVTHTPETTAPANPTMVQQQNPTTQTNTPPVQNPAIHTRDTVYIEKTVEKTRVDTVYISTSGGESTGNSMEGYAYNNMVLLLDVSGSMNSPHKLPLLKKSVKNLLHMLRPEDEVAIVVYSGNAHVLLEPTPGNQIDKISQAIDKLKSDGGTDGNAGLKLAYKVADKNYKRGGNNRIILATDGEFPISSQSYDLIEKGAREDIYLTVFSYSPKESITSNLQRLSERGKGRFEHITPENSDSQLVREAKAKRAR</sequence>
<dbReference type="RefSeq" id="WP_302039580.1">
    <property type="nucleotide sequence ID" value="NZ_JAUKPO010000014.1"/>
</dbReference>
<dbReference type="PROSITE" id="PS50234">
    <property type="entry name" value="VWFA"/>
    <property type="match status" value="1"/>
</dbReference>
<feature type="compositionally biased region" description="Low complexity" evidence="1">
    <location>
        <begin position="694"/>
        <end position="715"/>
    </location>
</feature>
<dbReference type="Proteomes" id="UP001168528">
    <property type="component" value="Unassembled WGS sequence"/>
</dbReference>
<feature type="domain" description="VWFA" evidence="2">
    <location>
        <begin position="758"/>
        <end position="932"/>
    </location>
</feature>
<comment type="caution">
    <text evidence="3">The sequence shown here is derived from an EMBL/GenBank/DDBJ whole genome shotgun (WGS) entry which is preliminary data.</text>
</comment>
<dbReference type="InterPro" id="IPR051266">
    <property type="entry name" value="CLCR"/>
</dbReference>
<reference evidence="3" key="1">
    <citation type="submission" date="2023-07" db="EMBL/GenBank/DDBJ databases">
        <title>The genome sequence of Rhodocytophaga aerolata KACC 12507.</title>
        <authorList>
            <person name="Zhang X."/>
        </authorList>
    </citation>
    <scope>NUCLEOTIDE SEQUENCE</scope>
    <source>
        <strain evidence="3">KACC 12507</strain>
    </source>
</reference>
<dbReference type="Pfam" id="PF13519">
    <property type="entry name" value="VWA_2"/>
    <property type="match status" value="1"/>
</dbReference>
<dbReference type="PANTHER" id="PTHR10579:SF43">
    <property type="entry name" value="ZINC FINGER (C3HC4-TYPE RING FINGER) FAMILY PROTEIN"/>
    <property type="match status" value="1"/>
</dbReference>
<dbReference type="SMART" id="SM00327">
    <property type="entry name" value="VWA"/>
    <property type="match status" value="1"/>
</dbReference>
<proteinExistence type="predicted"/>
<dbReference type="InterPro" id="IPR036465">
    <property type="entry name" value="vWFA_dom_sf"/>
</dbReference>
<evidence type="ECO:0000256" key="1">
    <source>
        <dbReference type="SAM" id="MobiDB-lite"/>
    </source>
</evidence>
<dbReference type="EMBL" id="JAUKPO010000014">
    <property type="protein sequence ID" value="MDO1448778.1"/>
    <property type="molecule type" value="Genomic_DNA"/>
</dbReference>
<dbReference type="Gene3D" id="3.40.50.410">
    <property type="entry name" value="von Willebrand factor, type A domain"/>
    <property type="match status" value="1"/>
</dbReference>
<dbReference type="PANTHER" id="PTHR10579">
    <property type="entry name" value="CALCIUM-ACTIVATED CHLORIDE CHANNEL REGULATOR"/>
    <property type="match status" value="1"/>
</dbReference>
<feature type="region of interest" description="Disordered" evidence="1">
    <location>
        <begin position="910"/>
        <end position="933"/>
    </location>
</feature>
<feature type="region of interest" description="Disordered" evidence="1">
    <location>
        <begin position="680"/>
        <end position="720"/>
    </location>
</feature>
<evidence type="ECO:0000259" key="2">
    <source>
        <dbReference type="PROSITE" id="PS50234"/>
    </source>
</evidence>
<dbReference type="SUPFAM" id="SSF53300">
    <property type="entry name" value="vWA-like"/>
    <property type="match status" value="1"/>
</dbReference>
<name>A0ABT8RC32_9BACT</name>
<dbReference type="InterPro" id="IPR002035">
    <property type="entry name" value="VWF_A"/>
</dbReference>
<evidence type="ECO:0000313" key="4">
    <source>
        <dbReference type="Proteomes" id="UP001168528"/>
    </source>
</evidence>
<feature type="compositionally biased region" description="Polar residues" evidence="1">
    <location>
        <begin position="680"/>
        <end position="693"/>
    </location>
</feature>
<feature type="compositionally biased region" description="Basic and acidic residues" evidence="1">
    <location>
        <begin position="923"/>
        <end position="933"/>
    </location>
</feature>
<organism evidence="3 4">
    <name type="scientific">Rhodocytophaga aerolata</name>
    <dbReference type="NCBI Taxonomy" id="455078"/>
    <lineage>
        <taxon>Bacteria</taxon>
        <taxon>Pseudomonadati</taxon>
        <taxon>Bacteroidota</taxon>
        <taxon>Cytophagia</taxon>
        <taxon>Cytophagales</taxon>
        <taxon>Rhodocytophagaceae</taxon>
        <taxon>Rhodocytophaga</taxon>
    </lineage>
</organism>
<keyword evidence="4" id="KW-1185">Reference proteome</keyword>
<protein>
    <submittedName>
        <fullName evidence="3">VWA domain-containing protein</fullName>
    </submittedName>
</protein>
<accession>A0ABT8RC32</accession>
<evidence type="ECO:0000313" key="3">
    <source>
        <dbReference type="EMBL" id="MDO1448778.1"/>
    </source>
</evidence>